<name>A0A2N8PSF4_ENTAV</name>
<dbReference type="CDD" id="cd02803">
    <property type="entry name" value="OYE_like_FMN_family"/>
    <property type="match status" value="1"/>
</dbReference>
<organism evidence="4 5">
    <name type="scientific">Enterococcus avium</name>
    <name type="common">Streptococcus avium</name>
    <dbReference type="NCBI Taxonomy" id="33945"/>
    <lineage>
        <taxon>Bacteria</taxon>
        <taxon>Bacillati</taxon>
        <taxon>Bacillota</taxon>
        <taxon>Bacilli</taxon>
        <taxon>Lactobacillales</taxon>
        <taxon>Enterococcaceae</taxon>
        <taxon>Enterococcus</taxon>
    </lineage>
</organism>
<dbReference type="Gene3D" id="3.20.20.70">
    <property type="entry name" value="Aldolase class I"/>
    <property type="match status" value="1"/>
</dbReference>
<comment type="caution">
    <text evidence="4">The sequence shown here is derived from an EMBL/GenBank/DDBJ whole genome shotgun (WGS) entry which is preliminary data.</text>
</comment>
<gene>
    <name evidence="4" type="ORF">EK398_22175</name>
</gene>
<dbReference type="PANTHER" id="PTHR43656">
    <property type="entry name" value="BINDING OXIDOREDUCTASE, PUTATIVE (AFU_ORTHOLOGUE AFUA_2G08260)-RELATED"/>
    <property type="match status" value="1"/>
</dbReference>
<evidence type="ECO:0000256" key="1">
    <source>
        <dbReference type="ARBA" id="ARBA00022630"/>
    </source>
</evidence>
<proteinExistence type="predicted"/>
<dbReference type="SUPFAM" id="SSF51395">
    <property type="entry name" value="FMN-linked oxidoreductases"/>
    <property type="match status" value="1"/>
</dbReference>
<evidence type="ECO:0000313" key="5">
    <source>
        <dbReference type="Proteomes" id="UP000288388"/>
    </source>
</evidence>
<sequence>MSFLGSPIKIGCLDVANRLVMPPMATEKAQGDGEVTEALCDYYAEKSAGGYIGLIILEHSYICPEGKASKGQLSIAKDSDIVGLKNLVKTIHQHRSKVFAQINHAGARSKKEIIGDLPKSASSVDHPKFAKNKALPIEMTAADIQKVIADFAAAALRAKKAGFDGVEIHAAHAYLLTQFYSPLTNKREDQYNGYSLEGRIRLHLEIIAAVRQAVGSDFPIALRLGASDYATGGATIEDSILAGAAFEQAGIDLLDISGGLTSYINPNNSAQGYFSDLTEAIKQKVSIPVLLTGGIIDAAAAEKLLQEEKADMIGVGRAILKDSEWAKRTMLLLDK</sequence>
<dbReference type="PANTHER" id="PTHR43656:SF2">
    <property type="entry name" value="BINDING OXIDOREDUCTASE, PUTATIVE (AFU_ORTHOLOGUE AFUA_2G08260)-RELATED"/>
    <property type="match status" value="1"/>
</dbReference>
<feature type="domain" description="NADH:flavin oxidoreductase/NADH oxidase N-terminal" evidence="3">
    <location>
        <begin position="6"/>
        <end position="328"/>
    </location>
</feature>
<dbReference type="Proteomes" id="UP000288388">
    <property type="component" value="Unassembled WGS sequence"/>
</dbReference>
<dbReference type="EMBL" id="RYZS01000002">
    <property type="protein sequence ID" value="RVU93143.1"/>
    <property type="molecule type" value="Genomic_DNA"/>
</dbReference>
<dbReference type="GO" id="GO:0016491">
    <property type="term" value="F:oxidoreductase activity"/>
    <property type="evidence" value="ECO:0007669"/>
    <property type="project" value="UniProtKB-KW"/>
</dbReference>
<evidence type="ECO:0000313" key="4">
    <source>
        <dbReference type="EMBL" id="RVU93143.1"/>
    </source>
</evidence>
<dbReference type="RefSeq" id="WP_102872945.1">
    <property type="nucleotide sequence ID" value="NZ_JBPFKW010000324.1"/>
</dbReference>
<dbReference type="Pfam" id="PF00724">
    <property type="entry name" value="Oxidored_FMN"/>
    <property type="match status" value="1"/>
</dbReference>
<dbReference type="InterPro" id="IPR013785">
    <property type="entry name" value="Aldolase_TIM"/>
</dbReference>
<dbReference type="GO" id="GO:0010181">
    <property type="term" value="F:FMN binding"/>
    <property type="evidence" value="ECO:0007669"/>
    <property type="project" value="InterPro"/>
</dbReference>
<dbReference type="InterPro" id="IPR001155">
    <property type="entry name" value="OxRdtase_FMN_N"/>
</dbReference>
<dbReference type="AlphaFoldDB" id="A0A2N8PSF4"/>
<keyword evidence="2" id="KW-0560">Oxidoreductase</keyword>
<evidence type="ECO:0000256" key="2">
    <source>
        <dbReference type="ARBA" id="ARBA00023002"/>
    </source>
</evidence>
<keyword evidence="1" id="KW-0285">Flavoprotein</keyword>
<evidence type="ECO:0000259" key="3">
    <source>
        <dbReference type="Pfam" id="PF00724"/>
    </source>
</evidence>
<reference evidence="4 5" key="1">
    <citation type="submission" date="2018-12" db="EMBL/GenBank/DDBJ databases">
        <title>A novel vanA-carrying plasmid in a clinical isolate of Enterococcus avium.</title>
        <authorList>
            <person name="Bernasconi O.J."/>
            <person name="Luzzaro F."/>
            <person name="Endimiani A."/>
        </authorList>
    </citation>
    <scope>NUCLEOTIDE SEQUENCE [LARGE SCALE GENOMIC DNA]</scope>
    <source>
        <strain evidence="4 5">LC0559/18</strain>
    </source>
</reference>
<accession>A0A2N8PSF4</accession>
<dbReference type="InterPro" id="IPR051799">
    <property type="entry name" value="NADH_flavin_oxidoreductase"/>
</dbReference>
<protein>
    <submittedName>
        <fullName evidence="4">NADH:flavin oxidoreductase</fullName>
    </submittedName>
</protein>